<dbReference type="EMBL" id="JALNTZ010000001">
    <property type="protein sequence ID" value="KAJ3665797.1"/>
    <property type="molecule type" value="Genomic_DNA"/>
</dbReference>
<proteinExistence type="predicted"/>
<accession>A0AA38MSI1</accession>
<protein>
    <submittedName>
        <fullName evidence="1">Uncharacterized protein</fullName>
    </submittedName>
</protein>
<dbReference type="AlphaFoldDB" id="A0AA38MSI1"/>
<organism evidence="1 2">
    <name type="scientific">Zophobas morio</name>
    <dbReference type="NCBI Taxonomy" id="2755281"/>
    <lineage>
        <taxon>Eukaryota</taxon>
        <taxon>Metazoa</taxon>
        <taxon>Ecdysozoa</taxon>
        <taxon>Arthropoda</taxon>
        <taxon>Hexapoda</taxon>
        <taxon>Insecta</taxon>
        <taxon>Pterygota</taxon>
        <taxon>Neoptera</taxon>
        <taxon>Endopterygota</taxon>
        <taxon>Coleoptera</taxon>
        <taxon>Polyphaga</taxon>
        <taxon>Cucujiformia</taxon>
        <taxon>Tenebrionidae</taxon>
        <taxon>Zophobas</taxon>
    </lineage>
</organism>
<sequence>MPCKGYGGFFYRNMFRRYFAKSKRLGVLDDTARLINGKLNEFNCFDCSILSKKFLRENGASRFNMMMSYSGFIFHSPVPMKETITQNTNTRVFIHVHLYTHLQFFRSVQRFRPRKHRAYVVTPERTPVYERSRAGLRKSRCLRLGFAGSGFRGSDTASARTVGINRTVFNGKC</sequence>
<name>A0AA38MSI1_9CUCU</name>
<evidence type="ECO:0000313" key="2">
    <source>
        <dbReference type="Proteomes" id="UP001168821"/>
    </source>
</evidence>
<reference evidence="1" key="1">
    <citation type="journal article" date="2023" name="G3 (Bethesda)">
        <title>Whole genome assemblies of Zophobas morio and Tenebrio molitor.</title>
        <authorList>
            <person name="Kaur S."/>
            <person name="Stinson S.A."/>
            <person name="diCenzo G.C."/>
        </authorList>
    </citation>
    <scope>NUCLEOTIDE SEQUENCE</scope>
    <source>
        <strain evidence="1">QUZm001</strain>
    </source>
</reference>
<gene>
    <name evidence="1" type="ORF">Zmor_001271</name>
</gene>
<dbReference type="Proteomes" id="UP001168821">
    <property type="component" value="Unassembled WGS sequence"/>
</dbReference>
<comment type="caution">
    <text evidence="1">The sequence shown here is derived from an EMBL/GenBank/DDBJ whole genome shotgun (WGS) entry which is preliminary data.</text>
</comment>
<keyword evidence="2" id="KW-1185">Reference proteome</keyword>
<evidence type="ECO:0000313" key="1">
    <source>
        <dbReference type="EMBL" id="KAJ3665797.1"/>
    </source>
</evidence>